<dbReference type="Gene3D" id="1.10.10.2480">
    <property type="match status" value="1"/>
</dbReference>
<dbReference type="Proteomes" id="UP000807850">
    <property type="component" value="Unassembled WGS sequence"/>
</dbReference>
<dbReference type="InterPro" id="IPR006847">
    <property type="entry name" value="IF2_N"/>
</dbReference>
<comment type="caution">
    <text evidence="3">The sequence shown here is derived from an EMBL/GenBank/DDBJ whole genome shotgun (WGS) entry which is preliminary data.</text>
</comment>
<feature type="coiled-coil region" evidence="1">
    <location>
        <begin position="61"/>
        <end position="88"/>
    </location>
</feature>
<keyword evidence="3" id="KW-0648">Protein biosynthesis</keyword>
<feature type="domain" description="Translation initiation factor IF-2 N-terminal" evidence="2">
    <location>
        <begin position="11"/>
        <end position="56"/>
    </location>
</feature>
<organism evidence="3 4">
    <name type="scientific">Eiseniibacteriota bacterium</name>
    <dbReference type="NCBI Taxonomy" id="2212470"/>
    <lineage>
        <taxon>Bacteria</taxon>
        <taxon>Candidatus Eiseniibacteriota</taxon>
    </lineage>
</organism>
<keyword evidence="1" id="KW-0175">Coiled coil</keyword>
<evidence type="ECO:0000256" key="1">
    <source>
        <dbReference type="SAM" id="Coils"/>
    </source>
</evidence>
<evidence type="ECO:0000259" key="2">
    <source>
        <dbReference type="Pfam" id="PF04760"/>
    </source>
</evidence>
<dbReference type="EMBL" id="JACQAY010000124">
    <property type="protein sequence ID" value="MBI3539434.1"/>
    <property type="molecule type" value="Genomic_DNA"/>
</dbReference>
<feature type="non-terminal residue" evidence="3">
    <location>
        <position position="92"/>
    </location>
</feature>
<dbReference type="Pfam" id="PF04760">
    <property type="entry name" value="IF2_N"/>
    <property type="match status" value="1"/>
</dbReference>
<evidence type="ECO:0000313" key="3">
    <source>
        <dbReference type="EMBL" id="MBI3539434.1"/>
    </source>
</evidence>
<sequence length="92" mass="10050">MPKTPAAKKPRVYEVAKDLGMSSEAVLQIVKRLGVEAKNHMSTLLPETVDKIRAEIAQGTTAVKEEMARKHEQELQRAREERARAAAAAAAA</sequence>
<dbReference type="AlphaFoldDB" id="A0A9D6L7T2"/>
<proteinExistence type="predicted"/>
<accession>A0A9D6L7T2</accession>
<protein>
    <submittedName>
        <fullName evidence="3">Translation initiation factor IF-2 N-terminal domain-containing protein</fullName>
    </submittedName>
</protein>
<keyword evidence="3" id="KW-0396">Initiation factor</keyword>
<name>A0A9D6L7T2_UNCEI</name>
<gene>
    <name evidence="3" type="ORF">HY076_04095</name>
</gene>
<evidence type="ECO:0000313" key="4">
    <source>
        <dbReference type="Proteomes" id="UP000807850"/>
    </source>
</evidence>
<reference evidence="3" key="1">
    <citation type="submission" date="2020-07" db="EMBL/GenBank/DDBJ databases">
        <title>Huge and variable diversity of episymbiotic CPR bacteria and DPANN archaea in groundwater ecosystems.</title>
        <authorList>
            <person name="He C.Y."/>
            <person name="Keren R."/>
            <person name="Whittaker M."/>
            <person name="Farag I.F."/>
            <person name="Doudna J."/>
            <person name="Cate J.H.D."/>
            <person name="Banfield J.F."/>
        </authorList>
    </citation>
    <scope>NUCLEOTIDE SEQUENCE</scope>
    <source>
        <strain evidence="3">NC_groundwater_928_Pr1_S-0.2um_72_17</strain>
    </source>
</reference>
<dbReference type="GO" id="GO:0003743">
    <property type="term" value="F:translation initiation factor activity"/>
    <property type="evidence" value="ECO:0007669"/>
    <property type="project" value="UniProtKB-KW"/>
</dbReference>